<proteinExistence type="predicted"/>
<reference evidence="2" key="1">
    <citation type="journal article" date="2019" name="Int. J. Syst. Evol. Microbiol.">
        <title>The Global Catalogue of Microorganisms (GCM) 10K type strain sequencing project: providing services to taxonomists for standard genome sequencing and annotation.</title>
        <authorList>
            <consortium name="The Broad Institute Genomics Platform"/>
            <consortium name="The Broad Institute Genome Sequencing Center for Infectious Disease"/>
            <person name="Wu L."/>
            <person name="Ma J."/>
        </authorList>
    </citation>
    <scope>NUCLEOTIDE SEQUENCE [LARGE SCALE GENOMIC DNA]</scope>
    <source>
        <strain evidence="2">CCM 9147</strain>
    </source>
</reference>
<evidence type="ECO:0000313" key="2">
    <source>
        <dbReference type="Proteomes" id="UP001597340"/>
    </source>
</evidence>
<dbReference type="Proteomes" id="UP001597340">
    <property type="component" value="Unassembled WGS sequence"/>
</dbReference>
<accession>A0ABW4DKL5</accession>
<keyword evidence="2" id="KW-1185">Reference proteome</keyword>
<organism evidence="1 2">
    <name type="scientific">Paenibacillus farraposensis</name>
    <dbReference type="NCBI Taxonomy" id="2807095"/>
    <lineage>
        <taxon>Bacteria</taxon>
        <taxon>Bacillati</taxon>
        <taxon>Bacillota</taxon>
        <taxon>Bacilli</taxon>
        <taxon>Bacillales</taxon>
        <taxon>Paenibacillaceae</taxon>
        <taxon>Paenibacillus</taxon>
    </lineage>
</organism>
<evidence type="ECO:0000313" key="1">
    <source>
        <dbReference type="EMBL" id="MFD1464313.1"/>
    </source>
</evidence>
<dbReference type="EMBL" id="JBHTNZ010000145">
    <property type="protein sequence ID" value="MFD1464313.1"/>
    <property type="molecule type" value="Genomic_DNA"/>
</dbReference>
<feature type="non-terminal residue" evidence="1">
    <location>
        <position position="1"/>
    </location>
</feature>
<comment type="caution">
    <text evidence="1">The sequence shown here is derived from an EMBL/GenBank/DDBJ whole genome shotgun (WGS) entry which is preliminary data.</text>
</comment>
<name>A0ABW4DKL5_9BACL</name>
<protein>
    <submittedName>
        <fullName evidence="1">Transcriptional regulator</fullName>
    </submittedName>
</protein>
<sequence>GSADLSWVKESDPDTLHWIKKFQHWAKINTYVNRLMSGDISVLPDYVKHMAGEQHIFNELLNVIEAANQYNLDVDHILQQFEPQITAHQESSSVDKHSQQFLRQQSARFSYKLAKYSLNKGRYSYGFKCLLNALEKSATINNVLLTSNCSGLFDRFKAHAAPETLDQYEKLSQEVWKRNDKKDSFNLNSN</sequence>
<gene>
    <name evidence="1" type="ORF">ACFQ5D_24065</name>
</gene>